<reference evidence="4 5" key="1">
    <citation type="submission" date="2025-04" db="UniProtKB">
        <authorList>
            <consortium name="RefSeq"/>
        </authorList>
    </citation>
    <scope>IDENTIFICATION</scope>
    <source>
        <tissue evidence="4 5">Whole organism</tissue>
    </source>
</reference>
<dbReference type="RefSeq" id="XP_047737614.1">
    <property type="nucleotide sequence ID" value="XM_047881658.1"/>
</dbReference>
<accession>A0A8B7NIM0</accession>
<evidence type="ECO:0000313" key="4">
    <source>
        <dbReference type="RefSeq" id="XP_018013487.1"/>
    </source>
</evidence>
<sequence length="181" mass="21044">MPRRNMIINIAGSDESDDNLVIALQEPDWPGLDDLMERMELMNRYLPEEHRIPPPVALNVEVRRPGLADRTAPPRNRRSRSLSALDSRDALNPVALKDVEDFLDRELRRMRRRKTYRRRRRSRPLRATRYRPRAQVQEIALRPNVGVRSKFIIGIVLAATVALSCIFFFKLSASIMEIFSP</sequence>
<keyword evidence="3" id="KW-1185">Reference proteome</keyword>
<feature type="region of interest" description="Disordered" evidence="1">
    <location>
        <begin position="63"/>
        <end position="84"/>
    </location>
</feature>
<organism evidence="3 5">
    <name type="scientific">Hyalella azteca</name>
    <name type="common">Amphipod</name>
    <dbReference type="NCBI Taxonomy" id="294128"/>
    <lineage>
        <taxon>Eukaryota</taxon>
        <taxon>Metazoa</taxon>
        <taxon>Ecdysozoa</taxon>
        <taxon>Arthropoda</taxon>
        <taxon>Crustacea</taxon>
        <taxon>Multicrustacea</taxon>
        <taxon>Malacostraca</taxon>
        <taxon>Eumalacostraca</taxon>
        <taxon>Peracarida</taxon>
        <taxon>Amphipoda</taxon>
        <taxon>Senticaudata</taxon>
        <taxon>Talitrida</taxon>
        <taxon>Talitroidea</taxon>
        <taxon>Hyalellidae</taxon>
        <taxon>Hyalella</taxon>
    </lineage>
</organism>
<gene>
    <name evidence="4 5" type="primary">LOC108670523</name>
</gene>
<dbReference type="RefSeq" id="XP_018013487.1">
    <property type="nucleotide sequence ID" value="XM_018157998.2"/>
</dbReference>
<evidence type="ECO:0000313" key="3">
    <source>
        <dbReference type="Proteomes" id="UP000694843"/>
    </source>
</evidence>
<proteinExistence type="predicted"/>
<dbReference type="AlphaFoldDB" id="A0A8B7NIM0"/>
<protein>
    <submittedName>
        <fullName evidence="4 5">Uncharacterized protein LOC108670523</fullName>
    </submittedName>
</protein>
<dbReference type="Proteomes" id="UP000694843">
    <property type="component" value="Unplaced"/>
</dbReference>
<dbReference type="KEGG" id="hazt:108670523"/>
<dbReference type="GeneID" id="108670523"/>
<feature type="transmembrane region" description="Helical" evidence="2">
    <location>
        <begin position="151"/>
        <end position="171"/>
    </location>
</feature>
<evidence type="ECO:0000313" key="5">
    <source>
        <dbReference type="RefSeq" id="XP_047737614.1"/>
    </source>
</evidence>
<keyword evidence="2" id="KW-1133">Transmembrane helix</keyword>
<name>A0A8B7NIM0_HYAAZ</name>
<keyword evidence="2" id="KW-0472">Membrane</keyword>
<keyword evidence="2" id="KW-0812">Transmembrane</keyword>
<evidence type="ECO:0000256" key="1">
    <source>
        <dbReference type="SAM" id="MobiDB-lite"/>
    </source>
</evidence>
<evidence type="ECO:0000256" key="2">
    <source>
        <dbReference type="SAM" id="Phobius"/>
    </source>
</evidence>